<evidence type="ECO:0000313" key="5">
    <source>
        <dbReference type="Proteomes" id="UP000006320"/>
    </source>
</evidence>
<dbReference type="GO" id="GO:0008673">
    <property type="term" value="F:2-dehydro-3-deoxygluconokinase activity"/>
    <property type="evidence" value="ECO:0007669"/>
    <property type="project" value="UniProtKB-EC"/>
</dbReference>
<evidence type="ECO:0000256" key="2">
    <source>
        <dbReference type="ARBA" id="ARBA00022777"/>
    </source>
</evidence>
<evidence type="ECO:0000259" key="3">
    <source>
        <dbReference type="Pfam" id="PF00294"/>
    </source>
</evidence>
<organism evidence="4 5">
    <name type="scientific">Paraglaciecola chathamensis S18K6</name>
    <dbReference type="NCBI Taxonomy" id="1127672"/>
    <lineage>
        <taxon>Bacteria</taxon>
        <taxon>Pseudomonadati</taxon>
        <taxon>Pseudomonadota</taxon>
        <taxon>Gammaproteobacteria</taxon>
        <taxon>Alteromonadales</taxon>
        <taxon>Alteromonadaceae</taxon>
        <taxon>Paraglaciecola</taxon>
    </lineage>
</organism>
<comment type="caution">
    <text evidence="4">The sequence shown here is derived from an EMBL/GenBank/DDBJ whole genome shotgun (WGS) entry which is preliminary data.</text>
</comment>
<feature type="domain" description="Carbohydrate kinase PfkB" evidence="3">
    <location>
        <begin position="5"/>
        <end position="299"/>
    </location>
</feature>
<accession>A0AAV3V5Y7</accession>
<evidence type="ECO:0000256" key="1">
    <source>
        <dbReference type="ARBA" id="ARBA00022679"/>
    </source>
</evidence>
<gene>
    <name evidence="4" type="primary">kdgK</name>
    <name evidence="4" type="ORF">GCHA_4146</name>
</gene>
<name>A0AAV3V5Y7_9ALTE</name>
<reference evidence="4 5" key="1">
    <citation type="journal article" date="2017" name="Antonie Van Leeuwenhoek">
        <title>Rhizobium rhizosphaerae sp. nov., a novel species isolated from rice rhizosphere.</title>
        <authorList>
            <person name="Zhao J.J."/>
            <person name="Zhang J."/>
            <person name="Zhang R.J."/>
            <person name="Zhang C.W."/>
            <person name="Yin H.Q."/>
            <person name="Zhang X.X."/>
        </authorList>
    </citation>
    <scope>NUCLEOTIDE SEQUENCE [LARGE SCALE GENOMIC DNA]</scope>
    <source>
        <strain evidence="4 5">S18K6</strain>
    </source>
</reference>
<evidence type="ECO:0000313" key="4">
    <source>
        <dbReference type="EMBL" id="GAC12072.1"/>
    </source>
</evidence>
<dbReference type="Gene3D" id="3.40.1190.20">
    <property type="match status" value="1"/>
</dbReference>
<dbReference type="InterPro" id="IPR029056">
    <property type="entry name" value="Ribokinase-like"/>
</dbReference>
<dbReference type="EMBL" id="BAEM01000053">
    <property type="protein sequence ID" value="GAC12072.1"/>
    <property type="molecule type" value="Genomic_DNA"/>
</dbReference>
<dbReference type="Pfam" id="PF00294">
    <property type="entry name" value="PfkB"/>
    <property type="match status" value="1"/>
</dbReference>
<dbReference type="RefSeq" id="WP_007991407.1">
    <property type="nucleotide sequence ID" value="NZ_BAEM01000053.1"/>
</dbReference>
<dbReference type="SUPFAM" id="SSF53613">
    <property type="entry name" value="Ribokinase-like"/>
    <property type="match status" value="1"/>
</dbReference>
<dbReference type="InterPro" id="IPR011611">
    <property type="entry name" value="PfkB_dom"/>
</dbReference>
<proteinExistence type="predicted"/>
<dbReference type="Proteomes" id="UP000006320">
    <property type="component" value="Unassembled WGS sequence"/>
</dbReference>
<protein>
    <submittedName>
        <fullName evidence="4">2-dehydro-3-deoxygluconokinase</fullName>
        <ecNumber evidence="4">2.7.1.45</ecNumber>
    </submittedName>
</protein>
<dbReference type="CDD" id="cd01166">
    <property type="entry name" value="KdgK"/>
    <property type="match status" value="1"/>
</dbReference>
<sequence length="316" mass="35224">MRNPSLLAIGECMVELSVNSQNSLQHSFAGDTYNSLVYAKRWQPEIDCFFLSGIGQDMFSSMMTKHWQKHGIHSQFTLSSPEHNVGIYAIKNDPNGERQFDYWRKNSAATQLMSLIEQSDSESTWPHFDLVYFSGISLGILAEDDKSRFIDLIKRLRSKGSKIAFDPNYRPKMWTGKAHAIKWLEAAYGVSDIVLPGTEDHQDLLGHTGVEEIVSYCTKHQVSELVIKAGKQGVFAFENAQAVCHVPFTPAKVQRDTTAAGDSFAGVYLACRMANKDVQSAIEQASGAAGLVVQHQGAIVEHSIFDVFRQQFIQAL</sequence>
<dbReference type="PANTHER" id="PTHR10584">
    <property type="entry name" value="SUGAR KINASE"/>
    <property type="match status" value="1"/>
</dbReference>
<dbReference type="AlphaFoldDB" id="A0AAV3V5Y7"/>
<keyword evidence="2" id="KW-0418">Kinase</keyword>
<dbReference type="PANTHER" id="PTHR10584:SF166">
    <property type="entry name" value="RIBOKINASE"/>
    <property type="match status" value="1"/>
</dbReference>
<keyword evidence="1 4" id="KW-0808">Transferase</keyword>
<dbReference type="EC" id="2.7.1.45" evidence="4"/>